<gene>
    <name evidence="1" type="ORF">S12H4_27426</name>
</gene>
<protein>
    <recommendedName>
        <fullName evidence="2">Type II secretion system protein GspI C-terminal domain-containing protein</fullName>
    </recommendedName>
</protein>
<proteinExistence type="predicted"/>
<sequence>MAILGAIGVSLLTALDTNARATRTLDEHVVATNLATAYIEAIKALPPDDPQYPWPTCPSPEDVITIPPQYIVNVDITFSSSSTPEGDIIWVDTYTDETIQKLAVTVSREGGKPVLTICAFKTKRVEG</sequence>
<dbReference type="AlphaFoldDB" id="X1SWL9"/>
<organism evidence="1">
    <name type="scientific">marine sediment metagenome</name>
    <dbReference type="NCBI Taxonomy" id="412755"/>
    <lineage>
        <taxon>unclassified sequences</taxon>
        <taxon>metagenomes</taxon>
        <taxon>ecological metagenomes</taxon>
    </lineage>
</organism>
<dbReference type="EMBL" id="BARW01015659">
    <property type="protein sequence ID" value="GAI97363.1"/>
    <property type="molecule type" value="Genomic_DNA"/>
</dbReference>
<name>X1SWL9_9ZZZZ</name>
<evidence type="ECO:0000313" key="1">
    <source>
        <dbReference type="EMBL" id="GAI97363.1"/>
    </source>
</evidence>
<accession>X1SWL9</accession>
<comment type="caution">
    <text evidence="1">The sequence shown here is derived from an EMBL/GenBank/DDBJ whole genome shotgun (WGS) entry which is preliminary data.</text>
</comment>
<evidence type="ECO:0008006" key="2">
    <source>
        <dbReference type="Google" id="ProtNLM"/>
    </source>
</evidence>
<reference evidence="1" key="1">
    <citation type="journal article" date="2014" name="Front. Microbiol.">
        <title>High frequency of phylogenetically diverse reductive dehalogenase-homologous genes in deep subseafloor sedimentary metagenomes.</title>
        <authorList>
            <person name="Kawai M."/>
            <person name="Futagami T."/>
            <person name="Toyoda A."/>
            <person name="Takaki Y."/>
            <person name="Nishi S."/>
            <person name="Hori S."/>
            <person name="Arai W."/>
            <person name="Tsubouchi T."/>
            <person name="Morono Y."/>
            <person name="Uchiyama I."/>
            <person name="Ito T."/>
            <person name="Fujiyama A."/>
            <person name="Inagaki F."/>
            <person name="Takami H."/>
        </authorList>
    </citation>
    <scope>NUCLEOTIDE SEQUENCE</scope>
    <source>
        <strain evidence="1">Expedition CK06-06</strain>
    </source>
</reference>